<dbReference type="InterPro" id="IPR000866">
    <property type="entry name" value="AhpC/TSA"/>
</dbReference>
<feature type="domain" description="Thioredoxin" evidence="2">
    <location>
        <begin position="17"/>
        <end position="162"/>
    </location>
</feature>
<dbReference type="CDD" id="cd02966">
    <property type="entry name" value="TlpA_like_family"/>
    <property type="match status" value="1"/>
</dbReference>
<dbReference type="InterPro" id="IPR036249">
    <property type="entry name" value="Thioredoxin-like_sf"/>
</dbReference>
<gene>
    <name evidence="3" type="ORF">EZS26_001601</name>
</gene>
<dbReference type="Pfam" id="PF00578">
    <property type="entry name" value="AhpC-TSA"/>
    <property type="match status" value="1"/>
</dbReference>
<evidence type="ECO:0000313" key="4">
    <source>
        <dbReference type="Proteomes" id="UP000324575"/>
    </source>
</evidence>
<dbReference type="SUPFAM" id="SSF52833">
    <property type="entry name" value="Thioredoxin-like"/>
    <property type="match status" value="1"/>
</dbReference>
<reference evidence="3 4" key="1">
    <citation type="submission" date="2019-03" db="EMBL/GenBank/DDBJ databases">
        <title>Single cell metagenomics reveals metabolic interactions within the superorganism composed of flagellate Streblomastix strix and complex community of Bacteroidetes bacteria on its surface.</title>
        <authorList>
            <person name="Treitli S.C."/>
            <person name="Kolisko M."/>
            <person name="Husnik F."/>
            <person name="Keeling P."/>
            <person name="Hampl V."/>
        </authorList>
    </citation>
    <scope>NUCLEOTIDE SEQUENCE [LARGE SCALE GENOMIC DNA]</scope>
    <source>
        <strain evidence="3">St1</strain>
    </source>
</reference>
<feature type="chain" id="PRO_5024312881" evidence="1">
    <location>
        <begin position="21"/>
        <end position="163"/>
    </location>
</feature>
<keyword evidence="1" id="KW-0732">Signal</keyword>
<proteinExistence type="predicted"/>
<organism evidence="3 4">
    <name type="scientific">Candidatus Ordinivivax streblomastigis</name>
    <dbReference type="NCBI Taxonomy" id="2540710"/>
    <lineage>
        <taxon>Bacteria</taxon>
        <taxon>Pseudomonadati</taxon>
        <taxon>Bacteroidota</taxon>
        <taxon>Bacteroidia</taxon>
        <taxon>Bacteroidales</taxon>
        <taxon>Candidatus Ordinivivax</taxon>
    </lineage>
</organism>
<dbReference type="EMBL" id="SNRX01000009">
    <property type="protein sequence ID" value="KAA6302241.1"/>
    <property type="molecule type" value="Genomic_DNA"/>
</dbReference>
<dbReference type="GO" id="GO:0016491">
    <property type="term" value="F:oxidoreductase activity"/>
    <property type="evidence" value="ECO:0007669"/>
    <property type="project" value="InterPro"/>
</dbReference>
<dbReference type="PROSITE" id="PS51352">
    <property type="entry name" value="THIOREDOXIN_2"/>
    <property type="match status" value="1"/>
</dbReference>
<dbReference type="Gene3D" id="3.40.30.10">
    <property type="entry name" value="Glutaredoxin"/>
    <property type="match status" value="1"/>
</dbReference>
<protein>
    <submittedName>
        <fullName evidence="3">Thiol-disulfide oxidoreductase ResA</fullName>
    </submittedName>
</protein>
<evidence type="ECO:0000313" key="3">
    <source>
        <dbReference type="EMBL" id="KAA6302241.1"/>
    </source>
</evidence>
<dbReference type="PANTHER" id="PTHR42852:SF17">
    <property type="entry name" value="THIOREDOXIN-LIKE PROTEIN HI_1115"/>
    <property type="match status" value="1"/>
</dbReference>
<accession>A0A5M8P1E9</accession>
<dbReference type="AlphaFoldDB" id="A0A5M8P1E9"/>
<dbReference type="InterPro" id="IPR013766">
    <property type="entry name" value="Thioredoxin_domain"/>
</dbReference>
<evidence type="ECO:0000256" key="1">
    <source>
        <dbReference type="SAM" id="SignalP"/>
    </source>
</evidence>
<dbReference type="GO" id="GO:0016209">
    <property type="term" value="F:antioxidant activity"/>
    <property type="evidence" value="ECO:0007669"/>
    <property type="project" value="InterPro"/>
</dbReference>
<dbReference type="PANTHER" id="PTHR42852">
    <property type="entry name" value="THIOL:DISULFIDE INTERCHANGE PROTEIN DSBE"/>
    <property type="match status" value="1"/>
</dbReference>
<dbReference type="Proteomes" id="UP000324575">
    <property type="component" value="Unassembled WGS sequence"/>
</dbReference>
<evidence type="ECO:0000259" key="2">
    <source>
        <dbReference type="PROSITE" id="PS51352"/>
    </source>
</evidence>
<feature type="signal peptide" evidence="1">
    <location>
        <begin position="1"/>
        <end position="20"/>
    </location>
</feature>
<sequence length="163" mass="18185">MKKIVLLCTFVLISAFYCTAQQLPSVQLKDVNGKTVNTSELDNNGKPFIISFFATWCKPCLRELEAIKDVYEEWQEETGVKLVAISIDEAQNALKVGPEAKAKGWEYEVLLDPNGDFKRALGVNLIPAVFIVDGNGKITFSRTGYTNGSEEHLIEEVRKLIAE</sequence>
<name>A0A5M8P1E9_9BACT</name>
<dbReference type="InterPro" id="IPR050553">
    <property type="entry name" value="Thioredoxin_ResA/DsbE_sf"/>
</dbReference>
<comment type="caution">
    <text evidence="3">The sequence shown here is derived from an EMBL/GenBank/DDBJ whole genome shotgun (WGS) entry which is preliminary data.</text>
</comment>